<feature type="signal peptide" evidence="1">
    <location>
        <begin position="1"/>
        <end position="19"/>
    </location>
</feature>
<evidence type="ECO:0000256" key="1">
    <source>
        <dbReference type="SAM" id="SignalP"/>
    </source>
</evidence>
<dbReference type="EMBL" id="GGFM01009340">
    <property type="protein sequence ID" value="MBW30091.1"/>
    <property type="molecule type" value="Transcribed_RNA"/>
</dbReference>
<sequence length="106" mass="12490">MCAFSLLLCRLCFVVFFRGVSEPHFARVKADFRPPARDPFWERRTTHQPHQQDSFVRSFVRAGSCRSSSIHLTHRPTRFASAHAIVIEKQPRVEPKPHRHHRYTNI</sequence>
<keyword evidence="1" id="KW-0732">Signal</keyword>
<protein>
    <submittedName>
        <fullName evidence="2">Putative secreted peptide</fullName>
    </submittedName>
</protein>
<accession>A0A2M3ZNI1</accession>
<evidence type="ECO:0000313" key="2">
    <source>
        <dbReference type="EMBL" id="MBW30091.1"/>
    </source>
</evidence>
<organism evidence="2">
    <name type="scientific">Anopheles braziliensis</name>
    <dbReference type="NCBI Taxonomy" id="58242"/>
    <lineage>
        <taxon>Eukaryota</taxon>
        <taxon>Metazoa</taxon>
        <taxon>Ecdysozoa</taxon>
        <taxon>Arthropoda</taxon>
        <taxon>Hexapoda</taxon>
        <taxon>Insecta</taxon>
        <taxon>Pterygota</taxon>
        <taxon>Neoptera</taxon>
        <taxon>Endopterygota</taxon>
        <taxon>Diptera</taxon>
        <taxon>Nematocera</taxon>
        <taxon>Culicoidea</taxon>
        <taxon>Culicidae</taxon>
        <taxon>Anophelinae</taxon>
        <taxon>Anopheles</taxon>
    </lineage>
</organism>
<proteinExistence type="predicted"/>
<dbReference type="AlphaFoldDB" id="A0A2M3ZNI1"/>
<feature type="chain" id="PRO_5014941135" evidence="1">
    <location>
        <begin position="20"/>
        <end position="106"/>
    </location>
</feature>
<reference evidence="2" key="1">
    <citation type="submission" date="2018-01" db="EMBL/GenBank/DDBJ databases">
        <title>An insight into the sialome of Amazonian anophelines.</title>
        <authorList>
            <person name="Ribeiro J.M."/>
            <person name="Scarpassa V."/>
            <person name="Calvo E."/>
        </authorList>
    </citation>
    <scope>NUCLEOTIDE SEQUENCE</scope>
    <source>
        <tissue evidence="2">Salivary glands</tissue>
    </source>
</reference>
<name>A0A2M3ZNI1_9DIPT</name>